<dbReference type="Proteomes" id="UP000287651">
    <property type="component" value="Unassembled WGS sequence"/>
</dbReference>
<feature type="chain" id="PRO_5019391448" description="Secreted protein" evidence="1">
    <location>
        <begin position="25"/>
        <end position="67"/>
    </location>
</feature>
<reference evidence="2 3" key="1">
    <citation type="journal article" date="2014" name="Agronomy (Basel)">
        <title>A Draft Genome Sequence for Ensete ventricosum, the Drought-Tolerant Tree Against Hunger.</title>
        <authorList>
            <person name="Harrison J."/>
            <person name="Moore K.A."/>
            <person name="Paszkiewicz K."/>
            <person name="Jones T."/>
            <person name="Grant M."/>
            <person name="Ambacheew D."/>
            <person name="Muzemil S."/>
            <person name="Studholme D.J."/>
        </authorList>
    </citation>
    <scope>NUCLEOTIDE SEQUENCE [LARGE SCALE GENOMIC DNA]</scope>
</reference>
<comment type="caution">
    <text evidence="2">The sequence shown here is derived from an EMBL/GenBank/DDBJ whole genome shotgun (WGS) entry which is preliminary data.</text>
</comment>
<protein>
    <recommendedName>
        <fullName evidence="4">Secreted protein</fullName>
    </recommendedName>
</protein>
<evidence type="ECO:0000256" key="1">
    <source>
        <dbReference type="SAM" id="SignalP"/>
    </source>
</evidence>
<dbReference type="EMBL" id="AMZH03019358">
    <property type="protein sequence ID" value="RRT40466.1"/>
    <property type="molecule type" value="Genomic_DNA"/>
</dbReference>
<evidence type="ECO:0000313" key="3">
    <source>
        <dbReference type="Proteomes" id="UP000287651"/>
    </source>
</evidence>
<name>A0A426XLV0_ENSVE</name>
<dbReference type="AlphaFoldDB" id="A0A426XLV0"/>
<organism evidence="2 3">
    <name type="scientific">Ensete ventricosum</name>
    <name type="common">Abyssinian banana</name>
    <name type="synonym">Musa ensete</name>
    <dbReference type="NCBI Taxonomy" id="4639"/>
    <lineage>
        <taxon>Eukaryota</taxon>
        <taxon>Viridiplantae</taxon>
        <taxon>Streptophyta</taxon>
        <taxon>Embryophyta</taxon>
        <taxon>Tracheophyta</taxon>
        <taxon>Spermatophyta</taxon>
        <taxon>Magnoliopsida</taxon>
        <taxon>Liliopsida</taxon>
        <taxon>Zingiberales</taxon>
        <taxon>Musaceae</taxon>
        <taxon>Ensete</taxon>
    </lineage>
</organism>
<evidence type="ECO:0000313" key="2">
    <source>
        <dbReference type="EMBL" id="RRT40466.1"/>
    </source>
</evidence>
<feature type="signal peptide" evidence="1">
    <location>
        <begin position="1"/>
        <end position="24"/>
    </location>
</feature>
<proteinExistence type="predicted"/>
<evidence type="ECO:0008006" key="4">
    <source>
        <dbReference type="Google" id="ProtNLM"/>
    </source>
</evidence>
<keyword evidence="1" id="KW-0732">Signal</keyword>
<sequence length="67" mass="7588">MQGITLSIMVSCWLVWTCLGCVLCQEKTWELGYCGHEMIADTFKISLFKRSHLQIVITTLALMSTCT</sequence>
<gene>
    <name evidence="2" type="ORF">B296_00055443</name>
</gene>
<accession>A0A426XLV0</accession>